<keyword evidence="4" id="KW-1185">Reference proteome</keyword>
<name>A0ABX0JBY6_9BACL</name>
<reference evidence="3" key="1">
    <citation type="submission" date="2020-03" db="EMBL/GenBank/DDBJ databases">
        <title>Draft sequencing of Paenibacilllus sp. S3N08.</title>
        <authorList>
            <person name="Kim D.-U."/>
        </authorList>
    </citation>
    <scope>NUCLEOTIDE SEQUENCE</scope>
    <source>
        <strain evidence="3">S3N08</strain>
    </source>
</reference>
<evidence type="ECO:0000313" key="3">
    <source>
        <dbReference type="EMBL" id="NHN34027.1"/>
    </source>
</evidence>
<dbReference type="Proteomes" id="UP001165962">
    <property type="component" value="Unassembled WGS sequence"/>
</dbReference>
<comment type="caution">
    <text evidence="3">The sequence shown here is derived from an EMBL/GenBank/DDBJ whole genome shotgun (WGS) entry which is preliminary data.</text>
</comment>
<feature type="signal peptide" evidence="1">
    <location>
        <begin position="1"/>
        <end position="26"/>
    </location>
</feature>
<dbReference type="Pfam" id="PF00395">
    <property type="entry name" value="SLH"/>
    <property type="match status" value="2"/>
</dbReference>
<dbReference type="PROSITE" id="PS51272">
    <property type="entry name" value="SLH"/>
    <property type="match status" value="1"/>
</dbReference>
<feature type="chain" id="PRO_5046521381" evidence="1">
    <location>
        <begin position="27"/>
        <end position="1069"/>
    </location>
</feature>
<evidence type="ECO:0000256" key="1">
    <source>
        <dbReference type="SAM" id="SignalP"/>
    </source>
</evidence>
<feature type="domain" description="SLH" evidence="2">
    <location>
        <begin position="92"/>
        <end position="158"/>
    </location>
</feature>
<keyword evidence="1" id="KW-0732">Signal</keyword>
<protein>
    <submittedName>
        <fullName evidence="3">S-layer homology domain-containing protein</fullName>
    </submittedName>
</protein>
<gene>
    <name evidence="3" type="ORF">G9U52_29840</name>
</gene>
<dbReference type="EMBL" id="JAAOIW010000015">
    <property type="protein sequence ID" value="NHN34027.1"/>
    <property type="molecule type" value="Genomic_DNA"/>
</dbReference>
<dbReference type="InterPro" id="IPR001119">
    <property type="entry name" value="SLH_dom"/>
</dbReference>
<evidence type="ECO:0000259" key="2">
    <source>
        <dbReference type="PROSITE" id="PS51272"/>
    </source>
</evidence>
<evidence type="ECO:0000313" key="4">
    <source>
        <dbReference type="Proteomes" id="UP001165962"/>
    </source>
</evidence>
<proteinExistence type="predicted"/>
<dbReference type="RefSeq" id="WP_166154562.1">
    <property type="nucleotide sequence ID" value="NZ_JAAOIW010000015.1"/>
</dbReference>
<organism evidence="3 4">
    <name type="scientific">Paenibacillus agricola</name>
    <dbReference type="NCBI Taxonomy" id="2716264"/>
    <lineage>
        <taxon>Bacteria</taxon>
        <taxon>Bacillati</taxon>
        <taxon>Bacillota</taxon>
        <taxon>Bacilli</taxon>
        <taxon>Bacillales</taxon>
        <taxon>Paenibacillaceae</taxon>
        <taxon>Paenibacillus</taxon>
    </lineage>
</organism>
<sequence>MKKSVSVIVSLSVIFSALSMAGSVSAKTSVDFTDLKDLDTATKVKFDALISAGVFDGVAATTFGLKDKMNRAQFAKVAALIFKLPVNNAATTSTFSDVVVSDPANGYALPFIEAIVKAGITDGFAPGQYNPAGEVTKEQLATFLLRGLGLDTQAKATAAINDVTVSPWAKSYVALALSNKLLSTNADGTFGGTSPATRDLLVLSSYEASQQFNPVFSGKYGIASFKAGDSNVFTVQLNSALTDTAVAKLNVTRNGAAVTSGYTTTWNADKNTATLKFDSKFDAATWTVTLDGVTNLDEASKTAQFVTTVEQITAISFMATSDTLPNNKRIRIDFKAANQYGGQSSLSSNNFNIFTSKGTITPITGEQAFYLDLPDAVSKGEGLSLTVVHESTGISGNKLFTIGDKSLVSKLEIGDLVSSSGTKLESISSKGFAYVVVLAYDQYGVRVEDKALLNSGVVVITNDSDLEKGNVGDTTAFVDSVIGDTAADLMLRSVSDKTKDINISIIANGSGQAYTKVIKIAANQVASSLAFGAYNYSLSNGDMPSGDEVADAKFYVPILVKDSQGNQLTAQEIYDQRDKFIITATNGITLAADPISGSGSHKGMISIAKVNSKDNSIITIQLKETPDVRAQLTLSGNELRKADDIRFAVTPAKYMTANTSNELGIKLYDQFGAEMKYDPSNQYMIRYSLKAIAGDATSLAATSLASRQRVDPANVASARKYILKSVGLGQEMTMDFKLAQNTTDMTVDSVFDKTFNFYTEAGAKAANFTFKASLLKADPNGTIIVNGANFMEIDTLLTSLEVIDPNDSANKLTYEAYLDKSNSTLLAADDYFTAGSGSTGAAYVYDNFRSFAKEVKVRAKKDGSEEVKVPSSIVSISSSNTQVAEVASKSVDPNGAHFVAGGKAGTSKLSILFTNSKNEVIPAAIDVTVKNEGPIVSSMMLNKVGKDVTMVDLQAGLYLWDAKLAEKITVKDQYANEFVAEGAVGSLNEEGVLNENNLVKVGNAGFNNNEVLKISFFLTNVVGSNPSAVTIDAKTGLVKYTGAAGDVTSFKVNVVSPSSQTATFDVTVK</sequence>
<accession>A0ABX0JBY6</accession>